<feature type="signal peptide" evidence="3">
    <location>
        <begin position="1"/>
        <end position="30"/>
    </location>
</feature>
<keyword evidence="6" id="KW-1185">Reference proteome</keyword>
<comment type="similarity">
    <text evidence="2">Belongs to the polysaccharide lyase 1 family.</text>
</comment>
<organism evidence="5 6">
    <name type="scientific">Vibrio eleionomae</name>
    <dbReference type="NCBI Taxonomy" id="2653505"/>
    <lineage>
        <taxon>Bacteria</taxon>
        <taxon>Pseudomonadati</taxon>
        <taxon>Pseudomonadota</taxon>
        <taxon>Gammaproteobacteria</taxon>
        <taxon>Vibrionales</taxon>
        <taxon>Vibrionaceae</taxon>
        <taxon>Vibrio</taxon>
    </lineage>
</organism>
<evidence type="ECO:0000259" key="4">
    <source>
        <dbReference type="SMART" id="SM00656"/>
    </source>
</evidence>
<dbReference type="RefSeq" id="WP_161154331.1">
    <property type="nucleotide sequence ID" value="NZ_WEKT01000009.1"/>
</dbReference>
<keyword evidence="2" id="KW-0119">Carbohydrate metabolism</keyword>
<proteinExistence type="inferred from homology"/>
<dbReference type="InterPro" id="IPR012334">
    <property type="entry name" value="Pectin_lyas_fold"/>
</dbReference>
<dbReference type="SMART" id="SM00656">
    <property type="entry name" value="Amb_all"/>
    <property type="match status" value="1"/>
</dbReference>
<keyword evidence="3" id="KW-0732">Signal</keyword>
<comment type="subcellular location">
    <subcellularLocation>
        <location evidence="2">Secreted</location>
    </subcellularLocation>
</comment>
<evidence type="ECO:0000313" key="6">
    <source>
        <dbReference type="Proteomes" id="UP000462621"/>
    </source>
</evidence>
<keyword evidence="1 2" id="KW-0456">Lyase</keyword>
<dbReference type="EMBL" id="WEKT01000009">
    <property type="protein sequence ID" value="MZI93033.1"/>
    <property type="molecule type" value="Genomic_DNA"/>
</dbReference>
<dbReference type="PANTHER" id="PTHR31683:SF18">
    <property type="entry name" value="PECTATE LYASE 21-RELATED"/>
    <property type="match status" value="1"/>
</dbReference>
<comment type="caution">
    <text evidence="5">The sequence shown here is derived from an EMBL/GenBank/DDBJ whole genome shotgun (WGS) entry which is preliminary data.</text>
</comment>
<keyword evidence="2" id="KW-0624">Polysaccharide degradation</keyword>
<sequence length="391" mass="43091">MATHYLSFAWKPCIHTALAALAFVSASALAADNTQAIIHQSAPSNGWAAMNGGTSGGSQANAEHIYHITSNDTFRQALNSAKGQAKILLIEASIDLSGGQPYTSFADQKRRSQIRIPSNTTIIGMTQSAGFKNGSLIIKKVHNIIVRNIAIETPVDVAPHFEKGDGWNAEWDGMNITTANNVWIDHITITDGSFTDSMYQHKDGWKYVQHDGELDIKRGSDYVTISNSVFENHDKTMLIGHSDHNGKQDQGKLHVTLVDNVFRNVTQRTPRVRFGQIHAYNNVFFGNKDAKNYHYSYSFGMGSEGKVLSENNLFQVAHLSNPCDIYKDLSHGHFGQLVDSGSLVNDKPLDLNACGLKQQTKWSLPYHYQLKPVAELTTLIKQAGAGKLFSS</sequence>
<dbReference type="InterPro" id="IPR002022">
    <property type="entry name" value="Pec_lyase"/>
</dbReference>
<dbReference type="Gene3D" id="2.160.20.10">
    <property type="entry name" value="Single-stranded right-handed beta-helix, Pectin lyase-like"/>
    <property type="match status" value="1"/>
</dbReference>
<dbReference type="GO" id="GO:0030570">
    <property type="term" value="F:pectate lyase activity"/>
    <property type="evidence" value="ECO:0007669"/>
    <property type="project" value="InterPro"/>
</dbReference>
<reference evidence="5 6" key="1">
    <citation type="submission" date="2019-10" db="EMBL/GenBank/DDBJ databases">
        <title>Vibrio sp. nov. isolated from a shrimp pond.</title>
        <authorList>
            <person name="Gomez-Gil B."/>
            <person name="Enciso-Ibarra J."/>
            <person name="Enciso-Ibarra K."/>
            <person name="Bolan-Mejia C."/>
        </authorList>
    </citation>
    <scope>NUCLEOTIDE SEQUENCE [LARGE SCALE GENOMIC DNA]</scope>
    <source>
        <strain evidence="5 6">CAIM 722</strain>
    </source>
</reference>
<feature type="chain" id="PRO_5030685714" evidence="3">
    <location>
        <begin position="31"/>
        <end position="391"/>
    </location>
</feature>
<evidence type="ECO:0000313" key="5">
    <source>
        <dbReference type="EMBL" id="MZI93033.1"/>
    </source>
</evidence>
<evidence type="ECO:0000256" key="1">
    <source>
        <dbReference type="ARBA" id="ARBA00023239"/>
    </source>
</evidence>
<dbReference type="PANTHER" id="PTHR31683">
    <property type="entry name" value="PECTATE LYASE 18-RELATED"/>
    <property type="match status" value="1"/>
</dbReference>
<accession>A0A7X4LJA5</accession>
<keyword evidence="2" id="KW-0964">Secreted</keyword>
<evidence type="ECO:0000256" key="2">
    <source>
        <dbReference type="RuleBase" id="RU361173"/>
    </source>
</evidence>
<dbReference type="InterPro" id="IPR011050">
    <property type="entry name" value="Pectin_lyase_fold/virulence"/>
</dbReference>
<name>A0A7X4LJA5_9VIBR</name>
<gene>
    <name evidence="5" type="ORF">F9817_07455</name>
</gene>
<feature type="domain" description="Pectate lyase" evidence="4">
    <location>
        <begin position="61"/>
        <end position="320"/>
    </location>
</feature>
<dbReference type="GO" id="GO:0005576">
    <property type="term" value="C:extracellular region"/>
    <property type="evidence" value="ECO:0007669"/>
    <property type="project" value="UniProtKB-SubCell"/>
</dbReference>
<evidence type="ECO:0000256" key="3">
    <source>
        <dbReference type="SAM" id="SignalP"/>
    </source>
</evidence>
<dbReference type="SUPFAM" id="SSF51126">
    <property type="entry name" value="Pectin lyase-like"/>
    <property type="match status" value="1"/>
</dbReference>
<protein>
    <submittedName>
        <fullName evidence="5">Pectate lyase</fullName>
    </submittedName>
</protein>
<dbReference type="GO" id="GO:0000272">
    <property type="term" value="P:polysaccharide catabolic process"/>
    <property type="evidence" value="ECO:0007669"/>
    <property type="project" value="UniProtKB-KW"/>
</dbReference>
<dbReference type="Pfam" id="PF00544">
    <property type="entry name" value="Pectate_lyase_4"/>
    <property type="match status" value="1"/>
</dbReference>
<dbReference type="AlphaFoldDB" id="A0A7X4LJA5"/>
<dbReference type="InterPro" id="IPR045032">
    <property type="entry name" value="PEL"/>
</dbReference>
<dbReference type="Proteomes" id="UP000462621">
    <property type="component" value="Unassembled WGS sequence"/>
</dbReference>